<evidence type="ECO:0000256" key="2">
    <source>
        <dbReference type="ARBA" id="ARBA00023125"/>
    </source>
</evidence>
<dbReference type="Gene3D" id="1.20.120.530">
    <property type="entry name" value="GntR ligand-binding domain-like"/>
    <property type="match status" value="1"/>
</dbReference>
<accession>A0ABT5SJW8</accession>
<dbReference type="EMBL" id="JAQZCI010000003">
    <property type="protein sequence ID" value="MDD7963131.1"/>
    <property type="molecule type" value="Genomic_DNA"/>
</dbReference>
<evidence type="ECO:0000256" key="3">
    <source>
        <dbReference type="ARBA" id="ARBA00023163"/>
    </source>
</evidence>
<dbReference type="RefSeq" id="WP_274264802.1">
    <property type="nucleotide sequence ID" value="NZ_JAQZCI010000003.1"/>
</dbReference>
<dbReference type="PANTHER" id="PTHR43537">
    <property type="entry name" value="TRANSCRIPTIONAL REGULATOR, GNTR FAMILY"/>
    <property type="match status" value="1"/>
</dbReference>
<reference evidence="5 6" key="1">
    <citation type="submission" date="2023-02" db="EMBL/GenBank/DDBJ databases">
        <title>Study of novel species of the Microbacterium genus.</title>
        <authorList>
            <person name="Arroyo-Herrera I."/>
            <person name="Roman-Ponce B."/>
            <person name="Vasquez-Murrieta M.S."/>
        </authorList>
    </citation>
    <scope>NUCLEOTIDE SEQUENCE [LARGE SCALE GENOMIC DNA]</scope>
    <source>
        <strain evidence="5 6">NE1TT3</strain>
    </source>
</reference>
<dbReference type="SUPFAM" id="SSF48008">
    <property type="entry name" value="GntR ligand-binding domain-like"/>
    <property type="match status" value="1"/>
</dbReference>
<evidence type="ECO:0000313" key="5">
    <source>
        <dbReference type="EMBL" id="MDD7963131.1"/>
    </source>
</evidence>
<organism evidence="5 6">
    <name type="scientific">Microbacterium thalli</name>
    <dbReference type="NCBI Taxonomy" id="3027921"/>
    <lineage>
        <taxon>Bacteria</taxon>
        <taxon>Bacillati</taxon>
        <taxon>Actinomycetota</taxon>
        <taxon>Actinomycetes</taxon>
        <taxon>Micrococcales</taxon>
        <taxon>Microbacteriaceae</taxon>
        <taxon>Microbacterium</taxon>
    </lineage>
</organism>
<evidence type="ECO:0000313" key="6">
    <source>
        <dbReference type="Proteomes" id="UP001218170"/>
    </source>
</evidence>
<protein>
    <submittedName>
        <fullName evidence="5">FCD domain-containing protein</fullName>
    </submittedName>
</protein>
<proteinExistence type="predicted"/>
<sequence length="164" mass="18064">MILGAHRDARVVELTSDEAQHLFEVRASVDPLACALAAERRTSDDIGRIDAALRELAPLTGSPSSEALDAHRGFHRAIYLAAGNPILLGMLDSIWDKGDLYRRRALSERTPSTEDKARVHRQHQELRDAIRDGDKEAARSLSYAHITHSLGRRAIGLLDAAPDD</sequence>
<gene>
    <name evidence="5" type="ORF">PUW80_12315</name>
</gene>
<keyword evidence="3" id="KW-0804">Transcription</keyword>
<dbReference type="InterPro" id="IPR008920">
    <property type="entry name" value="TF_FadR/GntR_C"/>
</dbReference>
<keyword evidence="2" id="KW-0238">DNA-binding</keyword>
<feature type="domain" description="GntR C-terminal" evidence="4">
    <location>
        <begin position="21"/>
        <end position="148"/>
    </location>
</feature>
<keyword evidence="6" id="KW-1185">Reference proteome</keyword>
<name>A0ABT5SJW8_9MICO</name>
<dbReference type="Pfam" id="PF07729">
    <property type="entry name" value="FCD"/>
    <property type="match status" value="1"/>
</dbReference>
<keyword evidence="1" id="KW-0805">Transcription regulation</keyword>
<evidence type="ECO:0000256" key="1">
    <source>
        <dbReference type="ARBA" id="ARBA00023015"/>
    </source>
</evidence>
<dbReference type="Proteomes" id="UP001218170">
    <property type="component" value="Unassembled WGS sequence"/>
</dbReference>
<dbReference type="SMART" id="SM00895">
    <property type="entry name" value="FCD"/>
    <property type="match status" value="1"/>
</dbReference>
<comment type="caution">
    <text evidence="5">The sequence shown here is derived from an EMBL/GenBank/DDBJ whole genome shotgun (WGS) entry which is preliminary data.</text>
</comment>
<dbReference type="InterPro" id="IPR011711">
    <property type="entry name" value="GntR_C"/>
</dbReference>
<dbReference type="PANTHER" id="PTHR43537:SF24">
    <property type="entry name" value="GLUCONATE OPERON TRANSCRIPTIONAL REPRESSOR"/>
    <property type="match status" value="1"/>
</dbReference>
<evidence type="ECO:0000259" key="4">
    <source>
        <dbReference type="SMART" id="SM00895"/>
    </source>
</evidence>